<evidence type="ECO:0000313" key="2">
    <source>
        <dbReference type="EMBL" id="MFC7391436.1"/>
    </source>
</evidence>
<dbReference type="InterPro" id="IPR023606">
    <property type="entry name" value="CoA-Trfase_III_dom_1_sf"/>
</dbReference>
<dbReference type="InterPro" id="IPR003673">
    <property type="entry name" value="CoA-Trfase_fam_III"/>
</dbReference>
<dbReference type="Gene3D" id="3.30.1540.10">
    <property type="entry name" value="formyl-coa transferase, domain 3"/>
    <property type="match status" value="1"/>
</dbReference>
<protein>
    <submittedName>
        <fullName evidence="2">CaiB/BaiF CoA transferase family protein</fullName>
    </submittedName>
</protein>
<keyword evidence="3" id="KW-1185">Reference proteome</keyword>
<accession>A0ABW2PPT0</accession>
<dbReference type="Gene3D" id="3.40.50.10540">
    <property type="entry name" value="Crotonobetainyl-coa:carnitine coa-transferase, domain 1"/>
    <property type="match status" value="1"/>
</dbReference>
<dbReference type="InterPro" id="IPR050483">
    <property type="entry name" value="CoA-transferase_III_domain"/>
</dbReference>
<sequence length="410" mass="45531">MYSSNNQIQMSQRPLEGIRVLEFGSLIAGPFATRLLADFGAEVIKIESSSGDPLRQWGMMTQVPEGSSWWWQAQARNKKLITVDLHHHEGQQIVKDLVRKSDMIVENFRPGQMEKWNLGYETLSEINPGVVYVSVSGFGQSGPYKERTGFGNIAESMSGLRYVTGFPDGPPVRVGLSIGDQIAALYAVFGGLMSLLRKERAKDGKGDHVDVALTEAIFSLTEGGLTEYLHEGVVQERTGNYLLRSAPSNIYPTKDGKWIAIGANTQKIFPRLLSAMGREDLAGDTRFIDNQARVANVQELDEIIARWSERYTLDELWEKLNSHAVPAGPVMNVKDISNDPHYQARDMIIQVPSEDLGQVWMPGVVPKLHNHPGGVEHTGNKIGHDTEAILKSILNWNEEEILSAKEKGVI</sequence>
<dbReference type="RefSeq" id="WP_380962421.1">
    <property type="nucleotide sequence ID" value="NZ_JBHTCO010000001.1"/>
</dbReference>
<evidence type="ECO:0000313" key="3">
    <source>
        <dbReference type="Proteomes" id="UP001596505"/>
    </source>
</evidence>
<keyword evidence="1 2" id="KW-0808">Transferase</keyword>
<gene>
    <name evidence="2" type="ORF">ACFQRG_00225</name>
</gene>
<dbReference type="PANTHER" id="PTHR48207:SF3">
    <property type="entry name" value="SUCCINATE--HYDROXYMETHYLGLUTARATE COA-TRANSFERASE"/>
    <property type="match status" value="1"/>
</dbReference>
<dbReference type="Pfam" id="PF02515">
    <property type="entry name" value="CoA_transf_3"/>
    <property type="match status" value="1"/>
</dbReference>
<proteinExistence type="predicted"/>
<evidence type="ECO:0000256" key="1">
    <source>
        <dbReference type="ARBA" id="ARBA00022679"/>
    </source>
</evidence>
<reference evidence="3" key="1">
    <citation type="journal article" date="2019" name="Int. J. Syst. Evol. Microbiol.">
        <title>The Global Catalogue of Microorganisms (GCM) 10K type strain sequencing project: providing services to taxonomists for standard genome sequencing and annotation.</title>
        <authorList>
            <consortium name="The Broad Institute Genomics Platform"/>
            <consortium name="The Broad Institute Genome Sequencing Center for Infectious Disease"/>
            <person name="Wu L."/>
            <person name="Ma J."/>
        </authorList>
    </citation>
    <scope>NUCLEOTIDE SEQUENCE [LARGE SCALE GENOMIC DNA]</scope>
    <source>
        <strain evidence="3">CGMCC 1.16305</strain>
    </source>
</reference>
<dbReference type="EMBL" id="JBHTCO010000001">
    <property type="protein sequence ID" value="MFC7391436.1"/>
    <property type="molecule type" value="Genomic_DNA"/>
</dbReference>
<dbReference type="InterPro" id="IPR044855">
    <property type="entry name" value="CoA-Trfase_III_dom3_sf"/>
</dbReference>
<dbReference type="GO" id="GO:0016740">
    <property type="term" value="F:transferase activity"/>
    <property type="evidence" value="ECO:0007669"/>
    <property type="project" value="UniProtKB-KW"/>
</dbReference>
<dbReference type="SUPFAM" id="SSF89796">
    <property type="entry name" value="CoA-transferase family III (CaiB/BaiF)"/>
    <property type="match status" value="1"/>
</dbReference>
<dbReference type="PANTHER" id="PTHR48207">
    <property type="entry name" value="SUCCINATE--HYDROXYMETHYLGLUTARATE COA-TRANSFERASE"/>
    <property type="match status" value="1"/>
</dbReference>
<comment type="caution">
    <text evidence="2">The sequence shown here is derived from an EMBL/GenBank/DDBJ whole genome shotgun (WGS) entry which is preliminary data.</text>
</comment>
<organism evidence="2 3">
    <name type="scientific">Scopulibacillus cellulosilyticus</name>
    <dbReference type="NCBI Taxonomy" id="2665665"/>
    <lineage>
        <taxon>Bacteria</taxon>
        <taxon>Bacillati</taxon>
        <taxon>Bacillota</taxon>
        <taxon>Bacilli</taxon>
        <taxon>Bacillales</taxon>
        <taxon>Sporolactobacillaceae</taxon>
        <taxon>Scopulibacillus</taxon>
    </lineage>
</organism>
<name>A0ABW2PPT0_9BACL</name>
<dbReference type="Proteomes" id="UP001596505">
    <property type="component" value="Unassembled WGS sequence"/>
</dbReference>